<keyword evidence="5" id="KW-1185">Reference proteome</keyword>
<gene>
    <name evidence="4" type="ORF">GCM10012284_24540</name>
</gene>
<sequence>MSSGHPGTTGEHARRRDIEGLRAVAVLLVVAYHCGVSVVGGGYVGVDVFFVISGFLITGLLLREIRGTGRLNLPGFYARRILRLLPAATVVVVCTVAAAVWLLPPLRHRGVLLDALHTLVSGVNYRLAVIGTDYLAGVDPSPLQHFWSLAVEEQFYLLWPLVLLASARVRRAPAVLLVLVAGGLALSVWQTLANGTWAYFGAHTRAWELGVGALLAVHADRLAGLGRRAARRLADGGLIAIVLAAVLYSDTTPFPGYAALLPVLGAAAFIAGGTAVAGGVAGESSRLGGAVWQSVGRLSYSWYLWHWPFLALLPAALGHPGAWWQRVLAAALAFLAAMLTYALVENPVRHLAALRRRPRRAILAGAVTSAVAAGLCVLLVAVAAWTADTPTFRAAPERVDGSVADLQQALARGAALRAVPANLTPPLAEADADETLPHHDGCDSGVTNTRVQTPCTYGDTAATTTVVLFGDSHAGHWFPALDRIARQRHWRLVVVTKSACSAADSVIYYKMVRRAFTECVDWRKAAWQRIRALRPAMVVMSSVGTGDMLHADDQDEAWAAGWARSVVRVSGPSTRVVVLADTPWQAGDVPDCLSAHLTTPGACVAPRADAVLLPRRRLLVAAAVRARGAQVIDPTPWFCTATACPVMVGNVLVFRDGHHMTTAYARMLTPLLAGALPG</sequence>
<keyword evidence="1" id="KW-0472">Membrane</keyword>
<keyword evidence="4" id="KW-0808">Transferase</keyword>
<reference evidence="4" key="1">
    <citation type="journal article" date="2014" name="Int. J. Syst. Evol. Microbiol.">
        <title>Complete genome sequence of Corynebacterium casei LMG S-19264T (=DSM 44701T), isolated from a smear-ripened cheese.</title>
        <authorList>
            <consortium name="US DOE Joint Genome Institute (JGI-PGF)"/>
            <person name="Walter F."/>
            <person name="Albersmeier A."/>
            <person name="Kalinowski J."/>
            <person name="Ruckert C."/>
        </authorList>
    </citation>
    <scope>NUCLEOTIDE SEQUENCE</scope>
    <source>
        <strain evidence="4">CGMCC 4.7299</strain>
    </source>
</reference>
<feature type="domain" description="SGNH" evidence="3">
    <location>
        <begin position="451"/>
        <end position="673"/>
    </location>
</feature>
<feature type="transmembrane region" description="Helical" evidence="1">
    <location>
        <begin position="300"/>
        <end position="317"/>
    </location>
</feature>
<feature type="transmembrane region" description="Helical" evidence="1">
    <location>
        <begin position="21"/>
        <end position="40"/>
    </location>
</feature>
<evidence type="ECO:0000313" key="4">
    <source>
        <dbReference type="EMBL" id="GGK89672.1"/>
    </source>
</evidence>
<name>A0A8J3FN75_9ACTN</name>
<evidence type="ECO:0000259" key="3">
    <source>
        <dbReference type="Pfam" id="PF19040"/>
    </source>
</evidence>
<comment type="caution">
    <text evidence="4">The sequence shown here is derived from an EMBL/GenBank/DDBJ whole genome shotgun (WGS) entry which is preliminary data.</text>
</comment>
<feature type="transmembrane region" description="Helical" evidence="1">
    <location>
        <begin position="174"/>
        <end position="192"/>
    </location>
</feature>
<protein>
    <submittedName>
        <fullName evidence="4">Acyltransferase</fullName>
    </submittedName>
</protein>
<feature type="transmembrane region" description="Helical" evidence="1">
    <location>
        <begin position="254"/>
        <end position="280"/>
    </location>
</feature>
<dbReference type="AlphaFoldDB" id="A0A8J3FN75"/>
<evidence type="ECO:0000259" key="2">
    <source>
        <dbReference type="Pfam" id="PF01757"/>
    </source>
</evidence>
<feature type="transmembrane region" description="Helical" evidence="1">
    <location>
        <begin position="323"/>
        <end position="343"/>
    </location>
</feature>
<dbReference type="SUPFAM" id="SSF52266">
    <property type="entry name" value="SGNH hydrolase"/>
    <property type="match status" value="1"/>
</dbReference>
<reference evidence="4" key="2">
    <citation type="submission" date="2020-09" db="EMBL/GenBank/DDBJ databases">
        <authorList>
            <person name="Sun Q."/>
            <person name="Zhou Y."/>
        </authorList>
    </citation>
    <scope>NUCLEOTIDE SEQUENCE</scope>
    <source>
        <strain evidence="4">CGMCC 4.7299</strain>
    </source>
</reference>
<dbReference type="InterPro" id="IPR043968">
    <property type="entry name" value="SGNH"/>
</dbReference>
<dbReference type="Pfam" id="PF01757">
    <property type="entry name" value="Acyl_transf_3"/>
    <property type="match status" value="1"/>
</dbReference>
<evidence type="ECO:0000256" key="1">
    <source>
        <dbReference type="SAM" id="Phobius"/>
    </source>
</evidence>
<dbReference type="GO" id="GO:0016020">
    <property type="term" value="C:membrane"/>
    <property type="evidence" value="ECO:0007669"/>
    <property type="project" value="TreeGrafter"/>
</dbReference>
<accession>A0A8J3FN75</accession>
<keyword evidence="4" id="KW-0012">Acyltransferase</keyword>
<dbReference type="Pfam" id="PF19040">
    <property type="entry name" value="SGNH"/>
    <property type="match status" value="1"/>
</dbReference>
<dbReference type="Proteomes" id="UP000656042">
    <property type="component" value="Unassembled WGS sequence"/>
</dbReference>
<feature type="domain" description="Acyltransferase 3" evidence="2">
    <location>
        <begin position="17"/>
        <end position="341"/>
    </location>
</feature>
<feature type="transmembrane region" description="Helical" evidence="1">
    <location>
        <begin position="46"/>
        <end position="63"/>
    </location>
</feature>
<feature type="transmembrane region" description="Helical" evidence="1">
    <location>
        <begin position="146"/>
        <end position="167"/>
    </location>
</feature>
<dbReference type="GO" id="GO:0009103">
    <property type="term" value="P:lipopolysaccharide biosynthetic process"/>
    <property type="evidence" value="ECO:0007669"/>
    <property type="project" value="TreeGrafter"/>
</dbReference>
<dbReference type="PANTHER" id="PTHR23028:SF53">
    <property type="entry name" value="ACYL_TRANSF_3 DOMAIN-CONTAINING PROTEIN"/>
    <property type="match status" value="1"/>
</dbReference>
<proteinExistence type="predicted"/>
<organism evidence="4 5">
    <name type="scientific">Mangrovihabitans endophyticus</name>
    <dbReference type="NCBI Taxonomy" id="1751298"/>
    <lineage>
        <taxon>Bacteria</taxon>
        <taxon>Bacillati</taxon>
        <taxon>Actinomycetota</taxon>
        <taxon>Actinomycetes</taxon>
        <taxon>Micromonosporales</taxon>
        <taxon>Micromonosporaceae</taxon>
        <taxon>Mangrovihabitans</taxon>
    </lineage>
</organism>
<feature type="transmembrane region" description="Helical" evidence="1">
    <location>
        <begin position="363"/>
        <end position="385"/>
    </location>
</feature>
<feature type="transmembrane region" description="Helical" evidence="1">
    <location>
        <begin position="84"/>
        <end position="103"/>
    </location>
</feature>
<dbReference type="PANTHER" id="PTHR23028">
    <property type="entry name" value="ACETYLTRANSFERASE"/>
    <property type="match status" value="1"/>
</dbReference>
<keyword evidence="1" id="KW-0812">Transmembrane</keyword>
<dbReference type="GO" id="GO:0016747">
    <property type="term" value="F:acyltransferase activity, transferring groups other than amino-acyl groups"/>
    <property type="evidence" value="ECO:0007669"/>
    <property type="project" value="InterPro"/>
</dbReference>
<dbReference type="InterPro" id="IPR002656">
    <property type="entry name" value="Acyl_transf_3_dom"/>
</dbReference>
<dbReference type="InterPro" id="IPR050879">
    <property type="entry name" value="Acyltransferase_3"/>
</dbReference>
<evidence type="ECO:0000313" key="5">
    <source>
        <dbReference type="Proteomes" id="UP000656042"/>
    </source>
</evidence>
<dbReference type="EMBL" id="BMMX01000008">
    <property type="protein sequence ID" value="GGK89672.1"/>
    <property type="molecule type" value="Genomic_DNA"/>
</dbReference>
<keyword evidence="1" id="KW-1133">Transmembrane helix</keyword>